<sequence>MNQTQRHEKIVNLVKQHGFMSIDDLVSACDVTPQTIRRDLNQLADNGVISRFHGGAGLNKSWENTPYQERKTQNSAVKERIAEAVAAMIPDGASLFINIGTTTELIAKKLLNHKNLHVVTNNIHVATILSAKEDFSVIIAAGEVRYRDGGIIGEATCDFISQFRMDYGIIGISGISADGALLDFDFREVKVSQAILEHTQHVILAADYSKFERRAMVEQGHISQVDCLVCDKTPPQSINKIIKENNITFVKA</sequence>
<reference evidence="7 9" key="2">
    <citation type="journal article" date="2018" name="Nat. Biotechnol.">
        <title>A standardized bacterial taxonomy based on genome phylogeny substantially revises the tree of life.</title>
        <authorList>
            <person name="Parks D.H."/>
            <person name="Chuvochina M."/>
            <person name="Waite D.W."/>
            <person name="Rinke C."/>
            <person name="Skarshewski A."/>
            <person name="Chaumeil P.A."/>
            <person name="Hugenholtz P."/>
        </authorList>
    </citation>
    <scope>NUCLEOTIDE SEQUENCE [LARGE SCALE GENOMIC DNA]</scope>
    <source>
        <strain evidence="7">UBA11621</strain>
    </source>
</reference>
<reference evidence="6 8" key="1">
    <citation type="submission" date="2014-06" db="EMBL/GenBank/DDBJ databases">
        <title>Genomes of Alteromonas australica, a world apart.</title>
        <authorList>
            <person name="Gonzaga A."/>
            <person name="Lopez-Perez M."/>
            <person name="Rodriguez-Valera F."/>
        </authorList>
    </citation>
    <scope>NUCLEOTIDE SEQUENCE [LARGE SCALE GENOMIC DNA]</scope>
    <source>
        <strain evidence="6 8">H 17</strain>
    </source>
</reference>
<dbReference type="InterPro" id="IPR036390">
    <property type="entry name" value="WH_DNA-bd_sf"/>
</dbReference>
<evidence type="ECO:0000256" key="3">
    <source>
        <dbReference type="ARBA" id="ARBA00023125"/>
    </source>
</evidence>
<gene>
    <name evidence="7" type="ORF">DEB45_16700</name>
    <name evidence="6" type="ORF">EP13_01185</name>
</gene>
<dbReference type="KEGG" id="aal:EP13_01185"/>
<dbReference type="PROSITE" id="PS51000">
    <property type="entry name" value="HTH_DEOR_2"/>
    <property type="match status" value="1"/>
</dbReference>
<dbReference type="InterPro" id="IPR037171">
    <property type="entry name" value="NagB/RpiA_transferase-like"/>
</dbReference>
<dbReference type="Proteomes" id="UP000264779">
    <property type="component" value="Unassembled WGS sequence"/>
</dbReference>
<evidence type="ECO:0000313" key="6">
    <source>
        <dbReference type="EMBL" id="AIF97422.1"/>
    </source>
</evidence>
<proteinExistence type="predicted"/>
<feature type="domain" description="HTH deoR-type" evidence="5">
    <location>
        <begin position="3"/>
        <end position="58"/>
    </location>
</feature>
<dbReference type="PRINTS" id="PR00037">
    <property type="entry name" value="HTHLACR"/>
</dbReference>
<dbReference type="Gene3D" id="1.10.10.10">
    <property type="entry name" value="Winged helix-like DNA-binding domain superfamily/Winged helix DNA-binding domain"/>
    <property type="match status" value="1"/>
</dbReference>
<dbReference type="SMART" id="SM00420">
    <property type="entry name" value="HTH_DEOR"/>
    <property type="match status" value="1"/>
</dbReference>
<keyword evidence="4" id="KW-0804">Transcription</keyword>
<dbReference type="RefSeq" id="WP_044055595.1">
    <property type="nucleotide sequence ID" value="NZ_CAJXAX010000019.1"/>
</dbReference>
<keyword evidence="2" id="KW-0805">Transcription regulation</keyword>
<dbReference type="SUPFAM" id="SSF100950">
    <property type="entry name" value="NagB/RpiA/CoA transferase-like"/>
    <property type="match status" value="1"/>
</dbReference>
<dbReference type="InterPro" id="IPR050313">
    <property type="entry name" value="Carb_Metab_HTH_regulators"/>
</dbReference>
<organism evidence="6 8">
    <name type="scientific">Alteromonas australica</name>
    <dbReference type="NCBI Taxonomy" id="589873"/>
    <lineage>
        <taxon>Bacteria</taxon>
        <taxon>Pseudomonadati</taxon>
        <taxon>Pseudomonadota</taxon>
        <taxon>Gammaproteobacteria</taxon>
        <taxon>Alteromonadales</taxon>
        <taxon>Alteromonadaceae</taxon>
        <taxon>Alteromonas/Salinimonas group</taxon>
        <taxon>Alteromonas</taxon>
    </lineage>
</organism>
<protein>
    <submittedName>
        <fullName evidence="6">DeoR faimly transcriptional regulator</fullName>
    </submittedName>
    <submittedName>
        <fullName evidence="7">DeoR/GlpR family transcriptional regulator</fullName>
    </submittedName>
</protein>
<dbReference type="Proteomes" id="UP000056090">
    <property type="component" value="Chromosome"/>
</dbReference>
<dbReference type="SUPFAM" id="SSF46785">
    <property type="entry name" value="Winged helix' DNA-binding domain"/>
    <property type="match status" value="1"/>
</dbReference>
<dbReference type="NCBIfam" id="NF008154">
    <property type="entry name" value="PRK10906.1"/>
    <property type="match status" value="1"/>
</dbReference>
<dbReference type="PROSITE" id="PS00894">
    <property type="entry name" value="HTH_DEOR_1"/>
    <property type="match status" value="1"/>
</dbReference>
<dbReference type="GeneID" id="78253561"/>
<dbReference type="Pfam" id="PF08220">
    <property type="entry name" value="HTH_DeoR"/>
    <property type="match status" value="1"/>
</dbReference>
<dbReference type="PANTHER" id="PTHR30363:SF4">
    <property type="entry name" value="GLYCEROL-3-PHOSPHATE REGULON REPRESSOR"/>
    <property type="match status" value="1"/>
</dbReference>
<dbReference type="AlphaFoldDB" id="A0A075P235"/>
<dbReference type="GO" id="GO:0003700">
    <property type="term" value="F:DNA-binding transcription factor activity"/>
    <property type="evidence" value="ECO:0007669"/>
    <property type="project" value="InterPro"/>
</dbReference>
<dbReference type="InterPro" id="IPR036388">
    <property type="entry name" value="WH-like_DNA-bd_sf"/>
</dbReference>
<dbReference type="EMBL" id="CP008849">
    <property type="protein sequence ID" value="AIF97422.1"/>
    <property type="molecule type" value="Genomic_DNA"/>
</dbReference>
<evidence type="ECO:0000259" key="5">
    <source>
        <dbReference type="PROSITE" id="PS51000"/>
    </source>
</evidence>
<dbReference type="GO" id="GO:0003677">
    <property type="term" value="F:DNA binding"/>
    <property type="evidence" value="ECO:0007669"/>
    <property type="project" value="UniProtKB-KW"/>
</dbReference>
<evidence type="ECO:0000313" key="9">
    <source>
        <dbReference type="Proteomes" id="UP000264779"/>
    </source>
</evidence>
<evidence type="ECO:0000256" key="4">
    <source>
        <dbReference type="ARBA" id="ARBA00023163"/>
    </source>
</evidence>
<evidence type="ECO:0000256" key="1">
    <source>
        <dbReference type="ARBA" id="ARBA00022491"/>
    </source>
</evidence>
<name>A0A075P235_9ALTE</name>
<dbReference type="eggNOG" id="COG1349">
    <property type="taxonomic scope" value="Bacteria"/>
</dbReference>
<evidence type="ECO:0000313" key="8">
    <source>
        <dbReference type="Proteomes" id="UP000056090"/>
    </source>
</evidence>
<keyword evidence="1" id="KW-0678">Repressor</keyword>
<evidence type="ECO:0000313" key="7">
    <source>
        <dbReference type="EMBL" id="HBU52894.1"/>
    </source>
</evidence>
<accession>A0A075P235</accession>
<dbReference type="SMART" id="SM01134">
    <property type="entry name" value="DeoRC"/>
    <property type="match status" value="1"/>
</dbReference>
<dbReference type="InterPro" id="IPR018356">
    <property type="entry name" value="Tscrpt_reg_HTH_DeoR_CS"/>
</dbReference>
<keyword evidence="8" id="KW-1185">Reference proteome</keyword>
<dbReference type="EMBL" id="DONK01000260">
    <property type="protein sequence ID" value="HBU52894.1"/>
    <property type="molecule type" value="Genomic_DNA"/>
</dbReference>
<evidence type="ECO:0000256" key="2">
    <source>
        <dbReference type="ARBA" id="ARBA00023015"/>
    </source>
</evidence>
<dbReference type="PANTHER" id="PTHR30363">
    <property type="entry name" value="HTH-TYPE TRANSCRIPTIONAL REGULATOR SRLR-RELATED"/>
    <property type="match status" value="1"/>
</dbReference>
<dbReference type="Gene3D" id="3.30.750.70">
    <property type="entry name" value="4-hydroxybutyrate coenzyme like domains"/>
    <property type="match status" value="1"/>
</dbReference>
<dbReference type="Pfam" id="PF00455">
    <property type="entry name" value="DeoRC"/>
    <property type="match status" value="1"/>
</dbReference>
<keyword evidence="3" id="KW-0238">DNA-binding</keyword>
<dbReference type="InterPro" id="IPR001034">
    <property type="entry name" value="DeoR_HTH"/>
</dbReference>
<dbReference type="InterPro" id="IPR014036">
    <property type="entry name" value="DeoR-like_C"/>
</dbReference>